<dbReference type="InterPro" id="IPR002877">
    <property type="entry name" value="RNA_MeTrfase_FtsJ_dom"/>
</dbReference>
<evidence type="ECO:0000256" key="3">
    <source>
        <dbReference type="ARBA" id="ARBA00022679"/>
    </source>
</evidence>
<reference evidence="6" key="1">
    <citation type="submission" date="2018-05" db="EMBL/GenBank/DDBJ databases">
        <authorList>
            <person name="Lanie J.A."/>
            <person name="Ng W.-L."/>
            <person name="Kazmierczak K.M."/>
            <person name="Andrzejewski T.M."/>
            <person name="Davidsen T.M."/>
            <person name="Wayne K.J."/>
            <person name="Tettelin H."/>
            <person name="Glass J.I."/>
            <person name="Rusch D."/>
            <person name="Podicherti R."/>
            <person name="Tsui H.-C.T."/>
            <person name="Winkler M.E."/>
        </authorList>
    </citation>
    <scope>NUCLEOTIDE SEQUENCE</scope>
</reference>
<evidence type="ECO:0000256" key="4">
    <source>
        <dbReference type="ARBA" id="ARBA00022691"/>
    </source>
</evidence>
<keyword evidence="1" id="KW-0698">rRNA processing</keyword>
<dbReference type="Pfam" id="PF01728">
    <property type="entry name" value="FtsJ"/>
    <property type="match status" value="1"/>
</dbReference>
<keyword evidence="2" id="KW-0489">Methyltransferase</keyword>
<dbReference type="EMBL" id="UINC01000567">
    <property type="protein sequence ID" value="SUZ57609.1"/>
    <property type="molecule type" value="Genomic_DNA"/>
</dbReference>
<accession>A0A381NTJ0</accession>
<protein>
    <recommendedName>
        <fullName evidence="5">Ribosomal RNA methyltransferase FtsJ domain-containing protein</fullName>
    </recommendedName>
</protein>
<gene>
    <name evidence="6" type="ORF">METZ01_LOCUS10463</name>
</gene>
<name>A0A381NTJ0_9ZZZZ</name>
<evidence type="ECO:0000313" key="6">
    <source>
        <dbReference type="EMBL" id="SUZ57609.1"/>
    </source>
</evidence>
<organism evidence="6">
    <name type="scientific">marine metagenome</name>
    <dbReference type="NCBI Taxonomy" id="408172"/>
    <lineage>
        <taxon>unclassified sequences</taxon>
        <taxon>metagenomes</taxon>
        <taxon>ecological metagenomes</taxon>
    </lineage>
</organism>
<keyword evidence="4" id="KW-0949">S-adenosyl-L-methionine</keyword>
<dbReference type="PANTHER" id="PTHR10920:SF18">
    <property type="entry name" value="RRNA METHYLTRANSFERASE 2, MITOCHONDRIAL"/>
    <property type="match status" value="1"/>
</dbReference>
<dbReference type="Gene3D" id="3.40.50.150">
    <property type="entry name" value="Vaccinia Virus protein VP39"/>
    <property type="match status" value="1"/>
</dbReference>
<proteinExistence type="inferred from homology"/>
<evidence type="ECO:0000256" key="2">
    <source>
        <dbReference type="ARBA" id="ARBA00022603"/>
    </source>
</evidence>
<feature type="domain" description="Ribosomal RNA methyltransferase FtsJ" evidence="5">
    <location>
        <begin position="24"/>
        <end position="199"/>
    </location>
</feature>
<dbReference type="InterPro" id="IPR015507">
    <property type="entry name" value="rRNA-MeTfrase_E"/>
</dbReference>
<keyword evidence="3" id="KW-0808">Transferase</keyword>
<dbReference type="GO" id="GO:0008650">
    <property type="term" value="F:rRNA (uridine-2'-O-)-methyltransferase activity"/>
    <property type="evidence" value="ECO:0007669"/>
    <property type="project" value="TreeGrafter"/>
</dbReference>
<sequence length="202" mass="22774">MTKSSKAIYKKADTFSKLAKTHGYRSRSAIKLLEIQKKDNFIKPHAKVLDLGSSPGGWSQVCKEIVGKKGLIFGVDKKIMQPLKSVYFINKGLEKLCVSDFEVLNENILPFDVVLSDIAPNISGIRDRDNALMDAILIEIRQCIDNFLKVEGTALCKVFHGENFDKLMIYMKTNFQKVKIRKPDSSRANSKETYILGVGKKK</sequence>
<dbReference type="PANTHER" id="PTHR10920">
    <property type="entry name" value="RIBOSOMAL RNA METHYLTRANSFERASE"/>
    <property type="match status" value="1"/>
</dbReference>
<dbReference type="HAMAP" id="MF_01547">
    <property type="entry name" value="RNA_methyltr_E"/>
    <property type="match status" value="1"/>
</dbReference>
<dbReference type="SUPFAM" id="SSF53335">
    <property type="entry name" value="S-adenosyl-L-methionine-dependent methyltransferases"/>
    <property type="match status" value="1"/>
</dbReference>
<dbReference type="InterPro" id="IPR029063">
    <property type="entry name" value="SAM-dependent_MTases_sf"/>
</dbReference>
<dbReference type="InterPro" id="IPR050082">
    <property type="entry name" value="RNA_methyltr_RlmE"/>
</dbReference>
<dbReference type="AlphaFoldDB" id="A0A381NTJ0"/>
<evidence type="ECO:0000256" key="1">
    <source>
        <dbReference type="ARBA" id="ARBA00022552"/>
    </source>
</evidence>
<dbReference type="PIRSF" id="PIRSF005461">
    <property type="entry name" value="23S_rRNA_mtase"/>
    <property type="match status" value="1"/>
</dbReference>
<dbReference type="CDD" id="cd02440">
    <property type="entry name" value="AdoMet_MTases"/>
    <property type="match status" value="1"/>
</dbReference>
<evidence type="ECO:0000259" key="5">
    <source>
        <dbReference type="Pfam" id="PF01728"/>
    </source>
</evidence>